<dbReference type="NCBIfam" id="TIGR00278">
    <property type="entry name" value="membrane protein insertion efficiency factor YidD"/>
    <property type="match status" value="1"/>
</dbReference>
<evidence type="ECO:0000313" key="4">
    <source>
        <dbReference type="Proteomes" id="UP000288607"/>
    </source>
</evidence>
<dbReference type="Proteomes" id="UP000288607">
    <property type="component" value="Unassembled WGS sequence"/>
</dbReference>
<dbReference type="PANTHER" id="PTHR33383">
    <property type="entry name" value="MEMBRANE PROTEIN INSERTION EFFICIENCY FACTOR-RELATED"/>
    <property type="match status" value="1"/>
</dbReference>
<dbReference type="AlphaFoldDB" id="A0A430FBG9"/>
<protein>
    <recommendedName>
        <fullName evidence="1">Putative membrane protein insertion efficiency factor</fullName>
    </recommendedName>
</protein>
<proteinExistence type="inferred from homology"/>
<keyword evidence="1" id="KW-0472">Membrane</keyword>
<comment type="function">
    <text evidence="1">Could be involved in insertion of integral membrane proteins into the membrane.</text>
</comment>
<dbReference type="Pfam" id="PF01809">
    <property type="entry name" value="YidD"/>
    <property type="match status" value="1"/>
</dbReference>
<comment type="subcellular location">
    <subcellularLocation>
        <location evidence="1">Cell membrane</location>
        <topology evidence="1">Peripheral membrane protein</topology>
        <orientation evidence="1">Cytoplasmic side</orientation>
    </subcellularLocation>
</comment>
<organism evidence="3 4">
    <name type="scientific">Bifidobacterium callimiconis</name>
    <dbReference type="NCBI Taxonomy" id="2306973"/>
    <lineage>
        <taxon>Bacteria</taxon>
        <taxon>Bacillati</taxon>
        <taxon>Actinomycetota</taxon>
        <taxon>Actinomycetes</taxon>
        <taxon>Bifidobacteriales</taxon>
        <taxon>Bifidobacteriaceae</taxon>
        <taxon>Bifidobacterium</taxon>
    </lineage>
</organism>
<reference evidence="3 4" key="1">
    <citation type="submission" date="2018-09" db="EMBL/GenBank/DDBJ databases">
        <title>Characterization of the phylogenetic diversity of five novel species belonging to the genus Bifidobacterium.</title>
        <authorList>
            <person name="Lugli G.A."/>
            <person name="Duranti S."/>
            <person name="Milani C."/>
        </authorList>
    </citation>
    <scope>NUCLEOTIDE SEQUENCE [LARGE SCALE GENOMIC DNA]</scope>
    <source>
        <strain evidence="3 4">2028B</strain>
    </source>
</reference>
<feature type="region of interest" description="Disordered" evidence="2">
    <location>
        <begin position="92"/>
        <end position="153"/>
    </location>
</feature>
<dbReference type="HAMAP" id="MF_00386">
    <property type="entry name" value="UPF0161_YidD"/>
    <property type="match status" value="1"/>
</dbReference>
<keyword evidence="1" id="KW-1003">Cell membrane</keyword>
<keyword evidence="4" id="KW-1185">Reference proteome</keyword>
<sequence length="153" mass="17354">MNPAVRGMMLAIRWYQRRISPLFGPCCKYYPSCSRYAMTAIQQFGAIRGTILAILRLMRCRPWSRGGIDDVPQRFSIFYRFRWSKAHEEPRLTPLGYETDSGPVVEPDRTPATILTGQSDNKSDIPHAATPSSSQRSQRSIDPIVPKPEEAIP</sequence>
<comment type="caution">
    <text evidence="3">The sequence shown here is derived from an EMBL/GenBank/DDBJ whole genome shotgun (WGS) entry which is preliminary data.</text>
</comment>
<accession>A0A430FBG9</accession>
<evidence type="ECO:0000256" key="2">
    <source>
        <dbReference type="SAM" id="MobiDB-lite"/>
    </source>
</evidence>
<dbReference type="EMBL" id="QXGJ01000010">
    <property type="protein sequence ID" value="RSX50138.1"/>
    <property type="molecule type" value="Genomic_DNA"/>
</dbReference>
<dbReference type="PANTHER" id="PTHR33383:SF1">
    <property type="entry name" value="MEMBRANE PROTEIN INSERTION EFFICIENCY FACTOR-RELATED"/>
    <property type="match status" value="1"/>
</dbReference>
<dbReference type="GO" id="GO:0005886">
    <property type="term" value="C:plasma membrane"/>
    <property type="evidence" value="ECO:0007669"/>
    <property type="project" value="UniProtKB-SubCell"/>
</dbReference>
<dbReference type="InterPro" id="IPR002696">
    <property type="entry name" value="Membr_insert_effic_factor_YidD"/>
</dbReference>
<gene>
    <name evidence="3" type="ORF">D2E23_1860</name>
</gene>
<comment type="similarity">
    <text evidence="1">Belongs to the UPF0161 family.</text>
</comment>
<name>A0A430FBG9_9BIFI</name>
<feature type="compositionally biased region" description="Polar residues" evidence="2">
    <location>
        <begin position="130"/>
        <end position="140"/>
    </location>
</feature>
<evidence type="ECO:0000313" key="3">
    <source>
        <dbReference type="EMBL" id="RSX50138.1"/>
    </source>
</evidence>
<dbReference type="OrthoDB" id="9801753at2"/>
<dbReference type="SMART" id="SM01234">
    <property type="entry name" value="Haemolytic"/>
    <property type="match status" value="1"/>
</dbReference>
<evidence type="ECO:0000256" key="1">
    <source>
        <dbReference type="HAMAP-Rule" id="MF_00386"/>
    </source>
</evidence>